<evidence type="ECO:0000313" key="3">
    <source>
        <dbReference type="Proteomes" id="UP000184105"/>
    </source>
</evidence>
<proteinExistence type="predicted"/>
<accession>A0AAX2F6K1</accession>
<sequence>MSTKIRPIKCPNCGSEKHIQLDEKLYRCKNCGTEYFLDDDDITIHVKHHFDDGGFTRIKGDANVSMSNAIRAFVIIGGVLFFLFCIMLFGFHSSSPDLSSDDSLNVDDTYKAIVPVKHDGRVCFFYLTDRRFHNTFYNNRTSSNGYYYGFIDPDSGKVLADKLLISDDDARKIGMTAFHMLEIQHLNQAKKWYITIPSQFILEIDPQTLTLKNVSKTIFANKKAMSSGISSVAFISDTYEDHASTAGVGEGFKVTNNMAETYYYFPATDRLYTEEAYEYAQQLPASELNGEVHDSVFYILDRKEASESSSQKGLNRLWRIRFMYHLGDPQDAGYFLYGVTDTPRGDGRMISHNAITDWFAGFNTKIDYQDSKYILIEYNASISEDAPTVLQLRNTNGVILWTHSLELPMKIGGIIRDNQKIWFRATKENSETDDEHYIASLTLKEGYLKYEYKFATEHKILKQ</sequence>
<keyword evidence="1" id="KW-0472">Membrane</keyword>
<keyword evidence="1" id="KW-0812">Transmembrane</keyword>
<protein>
    <recommendedName>
        <fullName evidence="4">Peptide transporter</fullName>
    </recommendedName>
</protein>
<dbReference type="EMBL" id="FQWA01000035">
    <property type="protein sequence ID" value="SHG09496.1"/>
    <property type="molecule type" value="Genomic_DNA"/>
</dbReference>
<evidence type="ECO:0000313" key="2">
    <source>
        <dbReference type="EMBL" id="SHG09496.1"/>
    </source>
</evidence>
<dbReference type="AlphaFoldDB" id="A0AAX2F6K1"/>
<reference evidence="2 3" key="1">
    <citation type="submission" date="2016-11" db="EMBL/GenBank/DDBJ databases">
        <authorList>
            <person name="Varghese N."/>
            <person name="Submissions S."/>
        </authorList>
    </citation>
    <scope>NUCLEOTIDE SEQUENCE [LARGE SCALE GENOMIC DNA]</scope>
    <source>
        <strain evidence="2 3">DSM 22613</strain>
    </source>
</reference>
<dbReference type="Proteomes" id="UP000184105">
    <property type="component" value="Unassembled WGS sequence"/>
</dbReference>
<dbReference type="RefSeq" id="WP_065367689.1">
    <property type="nucleotide sequence ID" value="NZ_CP016204.1"/>
</dbReference>
<name>A0AAX2F6K1_9BACT</name>
<keyword evidence="1" id="KW-1133">Transmembrane helix</keyword>
<evidence type="ECO:0000256" key="1">
    <source>
        <dbReference type="SAM" id="Phobius"/>
    </source>
</evidence>
<keyword evidence="3" id="KW-1185">Reference proteome</keyword>
<feature type="transmembrane region" description="Helical" evidence="1">
    <location>
        <begin position="69"/>
        <end position="91"/>
    </location>
</feature>
<comment type="caution">
    <text evidence="2">The sequence shown here is derived from an EMBL/GenBank/DDBJ whole genome shotgun (WGS) entry which is preliminary data.</text>
</comment>
<gene>
    <name evidence="2" type="ORF">SAMN05444364_13519</name>
</gene>
<evidence type="ECO:0008006" key="4">
    <source>
        <dbReference type="Google" id="ProtNLM"/>
    </source>
</evidence>
<organism evidence="2 3">
    <name type="scientific">Prevotella scopos JCM 17725</name>
    <dbReference type="NCBI Taxonomy" id="1236518"/>
    <lineage>
        <taxon>Bacteria</taxon>
        <taxon>Pseudomonadati</taxon>
        <taxon>Bacteroidota</taxon>
        <taxon>Bacteroidia</taxon>
        <taxon>Bacteroidales</taxon>
        <taxon>Prevotellaceae</taxon>
        <taxon>Prevotella</taxon>
    </lineage>
</organism>